<proteinExistence type="predicted"/>
<accession>A0A5B6WP26</accession>
<dbReference type="InterPro" id="IPR041588">
    <property type="entry name" value="Integrase_H2C2"/>
</dbReference>
<comment type="caution">
    <text evidence="2">The sequence shown here is derived from an EMBL/GenBank/DDBJ whole genome shotgun (WGS) entry which is preliminary data.</text>
</comment>
<protein>
    <submittedName>
        <fullName evidence="2">Retrovirus-related Pol polyprotein from transposon opus</fullName>
    </submittedName>
</protein>
<keyword evidence="3" id="KW-1185">Reference proteome</keyword>
<dbReference type="Pfam" id="PF17921">
    <property type="entry name" value="Integrase_H2C2"/>
    <property type="match status" value="1"/>
</dbReference>
<name>A0A5B6WP26_9ROSI</name>
<sequence>MPRYANYVNYIAQGVFLINSFWKQNNRIIHEGKRTTQKILQLRFYWPTMNKDVYNFVQKCDRCQRTGLILKKDEMPQAGTLEVEIFGVWEINFMGLFSSSFENQYILLVIDYVSK</sequence>
<evidence type="ECO:0000259" key="1">
    <source>
        <dbReference type="Pfam" id="PF17921"/>
    </source>
</evidence>
<dbReference type="PANTHER" id="PTHR47266">
    <property type="entry name" value="ENDONUCLEASE-RELATED"/>
    <property type="match status" value="1"/>
</dbReference>
<feature type="domain" description="Integrase zinc-binding" evidence="1">
    <location>
        <begin position="30"/>
        <end position="66"/>
    </location>
</feature>
<dbReference type="Proteomes" id="UP000325315">
    <property type="component" value="Unassembled WGS sequence"/>
</dbReference>
<evidence type="ECO:0000313" key="2">
    <source>
        <dbReference type="EMBL" id="KAA3483143.1"/>
    </source>
</evidence>
<dbReference type="OrthoDB" id="1718310at2759"/>
<dbReference type="AlphaFoldDB" id="A0A5B6WP26"/>
<dbReference type="InterPro" id="IPR052160">
    <property type="entry name" value="Gypsy_RT_Integrase-like"/>
</dbReference>
<dbReference type="EMBL" id="SMMG02000002">
    <property type="protein sequence ID" value="KAA3483143.1"/>
    <property type="molecule type" value="Genomic_DNA"/>
</dbReference>
<reference evidence="3" key="1">
    <citation type="journal article" date="2019" name="Plant Biotechnol. J.">
        <title>Genome sequencing of the Australian wild diploid species Gossypium australe highlights disease resistance and delayed gland morphogenesis.</title>
        <authorList>
            <person name="Cai Y."/>
            <person name="Cai X."/>
            <person name="Wang Q."/>
            <person name="Wang P."/>
            <person name="Zhang Y."/>
            <person name="Cai C."/>
            <person name="Xu Y."/>
            <person name="Wang K."/>
            <person name="Zhou Z."/>
            <person name="Wang C."/>
            <person name="Geng S."/>
            <person name="Li B."/>
            <person name="Dong Q."/>
            <person name="Hou Y."/>
            <person name="Wang H."/>
            <person name="Ai P."/>
            <person name="Liu Z."/>
            <person name="Yi F."/>
            <person name="Sun M."/>
            <person name="An G."/>
            <person name="Cheng J."/>
            <person name="Zhang Y."/>
            <person name="Shi Q."/>
            <person name="Xie Y."/>
            <person name="Shi X."/>
            <person name="Chang Y."/>
            <person name="Huang F."/>
            <person name="Chen Y."/>
            <person name="Hong S."/>
            <person name="Mi L."/>
            <person name="Sun Q."/>
            <person name="Zhang L."/>
            <person name="Zhou B."/>
            <person name="Peng R."/>
            <person name="Zhang X."/>
            <person name="Liu F."/>
        </authorList>
    </citation>
    <scope>NUCLEOTIDE SEQUENCE [LARGE SCALE GENOMIC DNA]</scope>
    <source>
        <strain evidence="3">cv. PA1801</strain>
    </source>
</reference>
<gene>
    <name evidence="2" type="ORF">EPI10_005338</name>
</gene>
<organism evidence="2 3">
    <name type="scientific">Gossypium australe</name>
    <dbReference type="NCBI Taxonomy" id="47621"/>
    <lineage>
        <taxon>Eukaryota</taxon>
        <taxon>Viridiplantae</taxon>
        <taxon>Streptophyta</taxon>
        <taxon>Embryophyta</taxon>
        <taxon>Tracheophyta</taxon>
        <taxon>Spermatophyta</taxon>
        <taxon>Magnoliopsida</taxon>
        <taxon>eudicotyledons</taxon>
        <taxon>Gunneridae</taxon>
        <taxon>Pentapetalae</taxon>
        <taxon>rosids</taxon>
        <taxon>malvids</taxon>
        <taxon>Malvales</taxon>
        <taxon>Malvaceae</taxon>
        <taxon>Malvoideae</taxon>
        <taxon>Gossypium</taxon>
    </lineage>
</organism>
<dbReference type="Gene3D" id="1.10.340.70">
    <property type="match status" value="1"/>
</dbReference>
<evidence type="ECO:0000313" key="3">
    <source>
        <dbReference type="Proteomes" id="UP000325315"/>
    </source>
</evidence>